<proteinExistence type="predicted"/>
<dbReference type="Proteomes" id="UP000317093">
    <property type="component" value="Chromosome"/>
</dbReference>
<evidence type="ECO:0000259" key="3">
    <source>
        <dbReference type="Pfam" id="PF20155"/>
    </source>
</evidence>
<dbReference type="Pfam" id="PF20155">
    <property type="entry name" value="TMP_3"/>
    <property type="match status" value="1"/>
</dbReference>
<gene>
    <name evidence="4" type="ORF">Pan216_30410</name>
</gene>
<dbReference type="AlphaFoldDB" id="A0A518B5B7"/>
<feature type="transmembrane region" description="Helical" evidence="2">
    <location>
        <begin position="401"/>
        <end position="418"/>
    </location>
</feature>
<feature type="region of interest" description="Disordered" evidence="1">
    <location>
        <begin position="714"/>
        <end position="757"/>
    </location>
</feature>
<protein>
    <recommendedName>
        <fullName evidence="3">Tape measure protein N-terminal domain-containing protein</fullName>
    </recommendedName>
</protein>
<feature type="compositionally biased region" description="Basic and acidic residues" evidence="1">
    <location>
        <begin position="719"/>
        <end position="748"/>
    </location>
</feature>
<evidence type="ECO:0000256" key="2">
    <source>
        <dbReference type="SAM" id="Phobius"/>
    </source>
</evidence>
<keyword evidence="2" id="KW-1133">Transmembrane helix</keyword>
<keyword evidence="2" id="KW-0472">Membrane</keyword>
<evidence type="ECO:0000313" key="5">
    <source>
        <dbReference type="Proteomes" id="UP000317093"/>
    </source>
</evidence>
<feature type="transmembrane region" description="Helical" evidence="2">
    <location>
        <begin position="291"/>
        <end position="310"/>
    </location>
</feature>
<feature type="domain" description="Tape measure protein N-terminal" evidence="3">
    <location>
        <begin position="71"/>
        <end position="253"/>
    </location>
</feature>
<feature type="region of interest" description="Disordered" evidence="1">
    <location>
        <begin position="681"/>
        <end position="702"/>
    </location>
</feature>
<keyword evidence="5" id="KW-1185">Reference proteome</keyword>
<accession>A0A518B5B7</accession>
<evidence type="ECO:0000256" key="1">
    <source>
        <dbReference type="SAM" id="MobiDB-lite"/>
    </source>
</evidence>
<dbReference type="KEGG" id="knv:Pan216_30410"/>
<reference evidence="4 5" key="1">
    <citation type="submission" date="2019-02" db="EMBL/GenBank/DDBJ databases">
        <title>Deep-cultivation of Planctomycetes and their phenomic and genomic characterization uncovers novel biology.</title>
        <authorList>
            <person name="Wiegand S."/>
            <person name="Jogler M."/>
            <person name="Boedeker C."/>
            <person name="Pinto D."/>
            <person name="Vollmers J."/>
            <person name="Rivas-Marin E."/>
            <person name="Kohn T."/>
            <person name="Peeters S.H."/>
            <person name="Heuer A."/>
            <person name="Rast P."/>
            <person name="Oberbeckmann S."/>
            <person name="Bunk B."/>
            <person name="Jeske O."/>
            <person name="Meyerdierks A."/>
            <person name="Storesund J.E."/>
            <person name="Kallscheuer N."/>
            <person name="Luecker S."/>
            <person name="Lage O.M."/>
            <person name="Pohl T."/>
            <person name="Merkel B.J."/>
            <person name="Hornburger P."/>
            <person name="Mueller R.-W."/>
            <person name="Bruemmer F."/>
            <person name="Labrenz M."/>
            <person name="Spormann A.M."/>
            <person name="Op den Camp H."/>
            <person name="Overmann J."/>
            <person name="Amann R."/>
            <person name="Jetten M.S.M."/>
            <person name="Mascher T."/>
            <person name="Medema M.H."/>
            <person name="Devos D.P."/>
            <person name="Kaster A.-K."/>
            <person name="Ovreas L."/>
            <person name="Rohde M."/>
            <person name="Galperin M.Y."/>
            <person name="Jogler C."/>
        </authorList>
    </citation>
    <scope>NUCLEOTIDE SEQUENCE [LARGE SCALE GENOMIC DNA]</scope>
    <source>
        <strain evidence="4 5">Pan216</strain>
    </source>
</reference>
<dbReference type="EMBL" id="CP036279">
    <property type="protein sequence ID" value="QDU62174.1"/>
    <property type="molecule type" value="Genomic_DNA"/>
</dbReference>
<sequence length="757" mass="82238">MADDFATLALGFIARAQKFQRQVTGARDQVLGFGDAVVSTRDKIATLTTRVAQFSAAILGIGGAGSLGFGLKLAADAETAEVAFTTMTQSGERARKLIRDLQTFSESTPFEFGDIRGAANTLLGFRMEAERIPDTLRRIGDIAAGTNQPIGELALVYAKAKNAGRLMMDDVNELSARGVPIIAEVAKQFGIAESEVRKFVERGQVSFANLEEAFRSLTAEGGMFAGMTAAQSKTLAGLYSTLRDKVKGVLRDIGTALVTEFNLKGVQEAIIAFIKDTKGDFLIVVQTLARVAAQLLSVLTPLVVAMANLTKWVLKNHIAVTVAIVAVTAFVAALVALKTVVLFLVTRAVVAFVALKIASVLSQSAAGAWLLHKALLFLALGFKKAAITQAIFWALSGPAGWAVLAAAAGVAVAAVWGVSKAYGAVTDSAKEANKEAADLAKNAVAAPLEVKQPLREDQLEAIDRARQLYDSTRTPLEKFNQELDVLDFLLISGRVSQETYNRRLAQMQDQLDSSRGSLKAFTKQLERDLATFGQSDLDRRIFDAKALGADPEDIARVRQLGAELDRLKEAADQQAELQRFAEGIQDALTTPQEEFAQQSAMLEQALTAGLITLDQFTKAMNDAEEAMKGQLGLETMKDLEKQAEQIKRSLQTPADRLAEELQRIDKLRQQGMLTQEEAAKAAAKARSNTDRPAGPLSYLESGSARSLTMQFQRQFGRNTVEERTEKNTRKTAEQIEQTNRKLDEESQRQQRMKVAKF</sequence>
<name>A0A518B5B7_9BACT</name>
<dbReference type="OrthoDB" id="278834at2"/>
<keyword evidence="2" id="KW-0812">Transmembrane</keyword>
<feature type="transmembrane region" description="Helical" evidence="2">
    <location>
        <begin position="317"/>
        <end position="335"/>
    </location>
</feature>
<dbReference type="NCBIfam" id="TIGR02675">
    <property type="entry name" value="tape_meas_nterm"/>
    <property type="match status" value="1"/>
</dbReference>
<dbReference type="InterPro" id="IPR013491">
    <property type="entry name" value="Tape_meas_N"/>
</dbReference>
<dbReference type="RefSeq" id="WP_145258738.1">
    <property type="nucleotide sequence ID" value="NZ_CP036279.1"/>
</dbReference>
<evidence type="ECO:0000313" key="4">
    <source>
        <dbReference type="EMBL" id="QDU62174.1"/>
    </source>
</evidence>
<organism evidence="4 5">
    <name type="scientific">Kolteria novifilia</name>
    <dbReference type="NCBI Taxonomy" id="2527975"/>
    <lineage>
        <taxon>Bacteria</taxon>
        <taxon>Pseudomonadati</taxon>
        <taxon>Planctomycetota</taxon>
        <taxon>Planctomycetia</taxon>
        <taxon>Kolteriales</taxon>
        <taxon>Kolteriaceae</taxon>
        <taxon>Kolteria</taxon>
    </lineage>
</organism>